<keyword evidence="3" id="KW-1185">Reference proteome</keyword>
<keyword evidence="1" id="KW-0812">Transmembrane</keyword>
<dbReference type="Pfam" id="PF19853">
    <property type="entry name" value="DUF6328"/>
    <property type="match status" value="1"/>
</dbReference>
<dbReference type="InterPro" id="IPR046291">
    <property type="entry name" value="DUF6328"/>
</dbReference>
<organism evidence="2 3">
    <name type="scientific">Nocardioides jiangxiensis</name>
    <dbReference type="NCBI Taxonomy" id="3064524"/>
    <lineage>
        <taxon>Bacteria</taxon>
        <taxon>Bacillati</taxon>
        <taxon>Actinomycetota</taxon>
        <taxon>Actinomycetes</taxon>
        <taxon>Propionibacteriales</taxon>
        <taxon>Nocardioidaceae</taxon>
        <taxon>Nocardioides</taxon>
    </lineage>
</organism>
<protein>
    <submittedName>
        <fullName evidence="2">DUF6328 family protein</fullName>
    </submittedName>
</protein>
<reference evidence="2 3" key="1">
    <citation type="submission" date="2023-07" db="EMBL/GenBank/DDBJ databases">
        <title>Nocardioides sp. nov WY-20 isolated from soil.</title>
        <authorList>
            <person name="Liu B."/>
            <person name="Wan Y."/>
        </authorList>
    </citation>
    <scope>NUCLEOTIDE SEQUENCE [LARGE SCALE GENOMIC DNA]</scope>
    <source>
        <strain evidence="2 3">WY-20</strain>
    </source>
</reference>
<feature type="transmembrane region" description="Helical" evidence="1">
    <location>
        <begin position="57"/>
        <end position="79"/>
    </location>
</feature>
<gene>
    <name evidence="2" type="ORF">Q5722_07920</name>
</gene>
<comment type="caution">
    <text evidence="2">The sequence shown here is derived from an EMBL/GenBank/DDBJ whole genome shotgun (WGS) entry which is preliminary data.</text>
</comment>
<sequence length="162" mass="17744">MTANDSPAAQSHHLDRELNELLQELRVIQGGILLLVGFLLVIAFSAGFARATDFQRVVYYLTLLVTGVAAIIVVAPVVHHRMAFRRRDKERVVVRGNHQILAAIGLVSLSILGILTLVTDYLFGSALTVVIDVLYAGLVTLFWVVLPLHSLRMARHEGNGAP</sequence>
<feature type="transmembrane region" description="Helical" evidence="1">
    <location>
        <begin position="32"/>
        <end position="51"/>
    </location>
</feature>
<dbReference type="RefSeq" id="WP_305027668.1">
    <property type="nucleotide sequence ID" value="NZ_JAUQTA010000001.1"/>
</dbReference>
<evidence type="ECO:0000256" key="1">
    <source>
        <dbReference type="SAM" id="Phobius"/>
    </source>
</evidence>
<evidence type="ECO:0000313" key="3">
    <source>
        <dbReference type="Proteomes" id="UP001233314"/>
    </source>
</evidence>
<evidence type="ECO:0000313" key="2">
    <source>
        <dbReference type="EMBL" id="MDO7868294.1"/>
    </source>
</evidence>
<keyword evidence="1" id="KW-1133">Transmembrane helix</keyword>
<proteinExistence type="predicted"/>
<name>A0ABT9B0B8_9ACTN</name>
<keyword evidence="1" id="KW-0472">Membrane</keyword>
<accession>A0ABT9B0B8</accession>
<dbReference type="EMBL" id="JAUQTA010000001">
    <property type="protein sequence ID" value="MDO7868294.1"/>
    <property type="molecule type" value="Genomic_DNA"/>
</dbReference>
<dbReference type="Proteomes" id="UP001233314">
    <property type="component" value="Unassembled WGS sequence"/>
</dbReference>
<feature type="transmembrane region" description="Helical" evidence="1">
    <location>
        <begin position="100"/>
        <end position="119"/>
    </location>
</feature>
<feature type="transmembrane region" description="Helical" evidence="1">
    <location>
        <begin position="125"/>
        <end position="146"/>
    </location>
</feature>